<feature type="region of interest" description="Disordered" evidence="1">
    <location>
        <begin position="84"/>
        <end position="110"/>
    </location>
</feature>
<feature type="transmembrane region" description="Helical" evidence="2">
    <location>
        <begin position="12"/>
        <end position="41"/>
    </location>
</feature>
<dbReference type="AlphaFoldDB" id="A0A5J5B5I1"/>
<organism evidence="3 4">
    <name type="scientific">Nyssa sinensis</name>
    <dbReference type="NCBI Taxonomy" id="561372"/>
    <lineage>
        <taxon>Eukaryota</taxon>
        <taxon>Viridiplantae</taxon>
        <taxon>Streptophyta</taxon>
        <taxon>Embryophyta</taxon>
        <taxon>Tracheophyta</taxon>
        <taxon>Spermatophyta</taxon>
        <taxon>Magnoliopsida</taxon>
        <taxon>eudicotyledons</taxon>
        <taxon>Gunneridae</taxon>
        <taxon>Pentapetalae</taxon>
        <taxon>asterids</taxon>
        <taxon>Cornales</taxon>
        <taxon>Nyssaceae</taxon>
        <taxon>Nyssa</taxon>
    </lineage>
</organism>
<name>A0A5J5B5I1_9ASTE</name>
<evidence type="ECO:0000313" key="3">
    <source>
        <dbReference type="EMBL" id="KAA8537794.1"/>
    </source>
</evidence>
<keyword evidence="2" id="KW-0812">Transmembrane</keyword>
<reference evidence="3 4" key="1">
    <citation type="submission" date="2019-09" db="EMBL/GenBank/DDBJ databases">
        <title>A chromosome-level genome assembly of the Chinese tupelo Nyssa sinensis.</title>
        <authorList>
            <person name="Yang X."/>
            <person name="Kang M."/>
            <person name="Yang Y."/>
            <person name="Xiong H."/>
            <person name="Wang M."/>
            <person name="Zhang Z."/>
            <person name="Wang Z."/>
            <person name="Wu H."/>
            <person name="Ma T."/>
            <person name="Liu J."/>
            <person name="Xi Z."/>
        </authorList>
    </citation>
    <scope>NUCLEOTIDE SEQUENCE [LARGE SCALE GENOMIC DNA]</scope>
    <source>
        <strain evidence="3">J267</strain>
        <tissue evidence="3">Leaf</tissue>
    </source>
</reference>
<evidence type="ECO:0000256" key="2">
    <source>
        <dbReference type="SAM" id="Phobius"/>
    </source>
</evidence>
<keyword evidence="2" id="KW-0472">Membrane</keyword>
<gene>
    <name evidence="3" type="ORF">F0562_027626</name>
</gene>
<evidence type="ECO:0000313" key="4">
    <source>
        <dbReference type="Proteomes" id="UP000325577"/>
    </source>
</evidence>
<proteinExistence type="predicted"/>
<keyword evidence="4" id="KW-1185">Reference proteome</keyword>
<dbReference type="EMBL" id="CM018038">
    <property type="protein sequence ID" value="KAA8537794.1"/>
    <property type="molecule type" value="Genomic_DNA"/>
</dbReference>
<protein>
    <submittedName>
        <fullName evidence="3">Uncharacterized protein</fullName>
    </submittedName>
</protein>
<accession>A0A5J5B5I1</accession>
<sequence length="184" mass="20150">MSETKVWDESNLCAYFHFIASPVWLMFFVIFVFNCMLYVYIQGTEEINEQGEVETKVETVDYRSPPGHDSETKKVDVEVIHLTPKDETPGSRGGSGMKGTEEINEQGEVETKVETVDYRSPLGHDSETKKVDVEVIHLTRKDETPGSRGGSGGGIMACAAAAAADTVRSAKDAISGRGKNNSKK</sequence>
<dbReference type="Proteomes" id="UP000325577">
    <property type="component" value="Linkage Group LG15"/>
</dbReference>
<keyword evidence="2" id="KW-1133">Transmembrane helix</keyword>
<dbReference type="OrthoDB" id="1728115at2759"/>
<evidence type="ECO:0000256" key="1">
    <source>
        <dbReference type="SAM" id="MobiDB-lite"/>
    </source>
</evidence>